<gene>
    <name evidence="1" type="ORF">DIS18_11675</name>
</gene>
<name>A0A2U2X2B8_9FLAO</name>
<accession>A0A2U2X2B8</accession>
<keyword evidence="2" id="KW-1185">Reference proteome</keyword>
<dbReference type="OrthoDB" id="1442602at2"/>
<reference evidence="2" key="3">
    <citation type="submission" date="2018-05" db="EMBL/GenBank/DDBJ databases">
        <authorList>
            <person name="Lu D."/>
        </authorList>
    </citation>
    <scope>NUCLEOTIDE SEQUENCE [LARGE SCALE GENOMIC DNA]</scope>
    <source>
        <strain evidence="2">ZY111</strain>
    </source>
</reference>
<evidence type="ECO:0000313" key="1">
    <source>
        <dbReference type="EMBL" id="PWH81922.1"/>
    </source>
</evidence>
<dbReference type="Proteomes" id="UP000245375">
    <property type="component" value="Unassembled WGS sequence"/>
</dbReference>
<protein>
    <submittedName>
        <fullName evidence="1">Ribonuclease Z</fullName>
    </submittedName>
</protein>
<evidence type="ECO:0000313" key="2">
    <source>
        <dbReference type="Proteomes" id="UP000245375"/>
    </source>
</evidence>
<dbReference type="AlphaFoldDB" id="A0A2U2X2B8"/>
<comment type="caution">
    <text evidence="1">The sequence shown here is derived from an EMBL/GenBank/DDBJ whole genome shotgun (WGS) entry which is preliminary data.</text>
</comment>
<reference evidence="1 2" key="1">
    <citation type="submission" date="2018-05" db="EMBL/GenBank/DDBJ databases">
        <title>Algibacter marinivivus sp. nov., isolated from sample around a algae.</title>
        <authorList>
            <person name="Zhong X."/>
        </authorList>
    </citation>
    <scope>NUCLEOTIDE SEQUENCE [LARGE SCALE GENOMIC DNA]</scope>
    <source>
        <strain evidence="1 2">ZY111</strain>
    </source>
</reference>
<reference evidence="2" key="2">
    <citation type="submission" date="2018-05" db="EMBL/GenBank/DDBJ databases">
        <title>Algibacter marinivivus sp. nov., isolated from sample around a algae.</title>
        <authorList>
            <person name="Lu D."/>
        </authorList>
    </citation>
    <scope>NUCLEOTIDE SEQUENCE [LARGE SCALE GENOMIC DNA]</scope>
    <source>
        <strain evidence="2">ZY111</strain>
    </source>
</reference>
<organism evidence="1 2">
    <name type="scientific">Algibacter marinivivus</name>
    <dbReference type="NCBI Taxonomy" id="2100723"/>
    <lineage>
        <taxon>Bacteria</taxon>
        <taxon>Pseudomonadati</taxon>
        <taxon>Bacteroidota</taxon>
        <taxon>Flavobacteriia</taxon>
        <taxon>Flavobacteriales</taxon>
        <taxon>Flavobacteriaceae</taxon>
        <taxon>Algibacter</taxon>
    </lineage>
</organism>
<dbReference type="EMBL" id="QFRI01000003">
    <property type="protein sequence ID" value="PWH81922.1"/>
    <property type="molecule type" value="Genomic_DNA"/>
</dbReference>
<dbReference type="RefSeq" id="WP_109353262.1">
    <property type="nucleotide sequence ID" value="NZ_QFRI01000003.1"/>
</dbReference>
<sequence length="110" mass="12484">MIFNQNGNTSIITQEKVSIIELVKKLQALYPKFKNNNIIVALTSLDMITEAEIVEFLDLSKTHKATKHSFVIVSSKIDLDTVPDELIVVPTLQEAYDVIEMEDMERDLGF</sequence>
<proteinExistence type="predicted"/>